<evidence type="ECO:0000256" key="4">
    <source>
        <dbReference type="ARBA" id="ARBA00022989"/>
    </source>
</evidence>
<dbReference type="OrthoDB" id="196168at2759"/>
<keyword evidence="2" id="KW-0813">Transport</keyword>
<evidence type="ECO:0000256" key="2">
    <source>
        <dbReference type="ARBA" id="ARBA00022448"/>
    </source>
</evidence>
<feature type="transmembrane region" description="Helical" evidence="6">
    <location>
        <begin position="434"/>
        <end position="457"/>
    </location>
</feature>
<organism evidence="7 8">
    <name type="scientific">Triparma retinervis</name>
    <dbReference type="NCBI Taxonomy" id="2557542"/>
    <lineage>
        <taxon>Eukaryota</taxon>
        <taxon>Sar</taxon>
        <taxon>Stramenopiles</taxon>
        <taxon>Ochrophyta</taxon>
        <taxon>Bolidophyceae</taxon>
        <taxon>Parmales</taxon>
        <taxon>Triparmaceae</taxon>
        <taxon>Triparma</taxon>
    </lineage>
</organism>
<proteinExistence type="predicted"/>
<feature type="transmembrane region" description="Helical" evidence="6">
    <location>
        <begin position="341"/>
        <end position="360"/>
    </location>
</feature>
<feature type="transmembrane region" description="Helical" evidence="6">
    <location>
        <begin position="256"/>
        <end position="275"/>
    </location>
</feature>
<evidence type="ECO:0000256" key="3">
    <source>
        <dbReference type="ARBA" id="ARBA00022692"/>
    </source>
</evidence>
<comment type="subcellular location">
    <subcellularLocation>
        <location evidence="1">Membrane</location>
        <topology evidence="1">Multi-pass membrane protein</topology>
    </subcellularLocation>
</comment>
<dbReference type="GO" id="GO:0016020">
    <property type="term" value="C:membrane"/>
    <property type="evidence" value="ECO:0007669"/>
    <property type="project" value="UniProtKB-SubCell"/>
</dbReference>
<evidence type="ECO:0000313" key="7">
    <source>
        <dbReference type="EMBL" id="GMH75681.1"/>
    </source>
</evidence>
<evidence type="ECO:0000313" key="8">
    <source>
        <dbReference type="Proteomes" id="UP001165082"/>
    </source>
</evidence>
<dbReference type="SUPFAM" id="SSF103473">
    <property type="entry name" value="MFS general substrate transporter"/>
    <property type="match status" value="2"/>
</dbReference>
<dbReference type="Proteomes" id="UP001165082">
    <property type="component" value="Unassembled WGS sequence"/>
</dbReference>
<feature type="transmembrane region" description="Helical" evidence="6">
    <location>
        <begin position="85"/>
        <end position="112"/>
    </location>
</feature>
<dbReference type="AlphaFoldDB" id="A0A9W7AMI4"/>
<reference evidence="7" key="1">
    <citation type="submission" date="2022-07" db="EMBL/GenBank/DDBJ databases">
        <title>Genome analysis of Parmales, a sister group of diatoms, reveals the evolutionary specialization of diatoms from phago-mixotrophs to photoautotrophs.</title>
        <authorList>
            <person name="Ban H."/>
            <person name="Sato S."/>
            <person name="Yoshikawa S."/>
            <person name="Kazumasa Y."/>
            <person name="Nakamura Y."/>
            <person name="Ichinomiya M."/>
            <person name="Saitoh K."/>
            <person name="Sato N."/>
            <person name="Blanc-Mathieu R."/>
            <person name="Endo H."/>
            <person name="Kuwata A."/>
            <person name="Ogata H."/>
        </authorList>
    </citation>
    <scope>NUCLEOTIDE SEQUENCE</scope>
</reference>
<dbReference type="PANTHER" id="PTHR23504">
    <property type="entry name" value="MAJOR FACILITATOR SUPERFAMILY DOMAIN-CONTAINING PROTEIN 10"/>
    <property type="match status" value="1"/>
</dbReference>
<feature type="transmembrane region" description="Helical" evidence="6">
    <location>
        <begin position="184"/>
        <end position="206"/>
    </location>
</feature>
<sequence>MPGNAESWRTERVWFSVCSVYGLHPAGEAAWGVVLTSFVQYTLAENDLALAASIAATGEIIQKTFRILFLSTVGMLVDKYGRKPIITIVALSSFLIPLLLWNIPTIAVFFVAQALTGCLNVMDTPALTMIADVGRAYVMAEGGGEGGGDGKVAPVKAEEGVGGGVTKDLGKVTREKIEVKRTKLFGYASACWVMCYGISMLITGVVTAKPAEDENEDEGGGGGNQTKSSTDVCSEFYNSTLAAEKPLDNISHMKPGVHIALTAYTAALLVSLVGLRETKDWSPRGSRDSSSPIAAFKLLLKTKWLMLLTSVTLLMDFCQKGYLAVLFWFGAYNFGWEVSDFVVVIFLALVMAVLSNTVVLKLGLKYMGMWTLFYVGCATGIAQMMLTGLSASFGEGLIWIAMINTMFNVGKPILRGKITAEFRAEEQGKAISAIDVGSNFSALSGTAICNGLLALVIKMEEGEALDAEMAGCLGGAMSLASGLPFFVLSVLVAMVWFLISKFKHLEPVAEGRAEGAEEVESA</sequence>
<feature type="transmembrane region" description="Helical" evidence="6">
    <location>
        <begin position="372"/>
        <end position="391"/>
    </location>
</feature>
<evidence type="ECO:0000256" key="6">
    <source>
        <dbReference type="SAM" id="Phobius"/>
    </source>
</evidence>
<feature type="transmembrane region" description="Helical" evidence="6">
    <location>
        <begin position="397"/>
        <end position="414"/>
    </location>
</feature>
<dbReference type="PANTHER" id="PTHR23504:SF31">
    <property type="entry name" value="MAJOR FACILITATOR SUPERFAMILY DOMAIN-CONTAINING PROTEIN 10"/>
    <property type="match status" value="1"/>
</dbReference>
<protein>
    <submittedName>
        <fullName evidence="7">Uncharacterized protein</fullName>
    </submittedName>
</protein>
<keyword evidence="8" id="KW-1185">Reference proteome</keyword>
<feature type="transmembrane region" description="Helical" evidence="6">
    <location>
        <begin position="304"/>
        <end position="329"/>
    </location>
</feature>
<accession>A0A9W7AMI4</accession>
<dbReference type="EMBL" id="BRXZ01001637">
    <property type="protein sequence ID" value="GMH75681.1"/>
    <property type="molecule type" value="Genomic_DNA"/>
</dbReference>
<evidence type="ECO:0000256" key="1">
    <source>
        <dbReference type="ARBA" id="ARBA00004141"/>
    </source>
</evidence>
<keyword evidence="5 6" id="KW-0472">Membrane</keyword>
<dbReference type="Gene3D" id="1.20.1250.20">
    <property type="entry name" value="MFS general substrate transporter like domains"/>
    <property type="match status" value="1"/>
</dbReference>
<feature type="transmembrane region" description="Helical" evidence="6">
    <location>
        <begin position="477"/>
        <end position="499"/>
    </location>
</feature>
<name>A0A9W7AMI4_9STRA</name>
<comment type="caution">
    <text evidence="7">The sequence shown here is derived from an EMBL/GenBank/DDBJ whole genome shotgun (WGS) entry which is preliminary data.</text>
</comment>
<evidence type="ECO:0000256" key="5">
    <source>
        <dbReference type="ARBA" id="ARBA00023136"/>
    </source>
</evidence>
<keyword evidence="4 6" id="KW-1133">Transmembrane helix</keyword>
<keyword evidence="3 6" id="KW-0812">Transmembrane</keyword>
<dbReference type="InterPro" id="IPR036259">
    <property type="entry name" value="MFS_trans_sf"/>
</dbReference>
<gene>
    <name evidence="7" type="ORF">TrRE_jg7883</name>
</gene>